<keyword evidence="1" id="KW-1133">Transmembrane helix</keyword>
<proteinExistence type="predicted"/>
<keyword evidence="3" id="KW-1185">Reference proteome</keyword>
<keyword evidence="1" id="KW-0812">Transmembrane</keyword>
<organism evidence="2 3">
    <name type="scientific">Nonomuraea endophytica</name>
    <dbReference type="NCBI Taxonomy" id="714136"/>
    <lineage>
        <taxon>Bacteria</taxon>
        <taxon>Bacillati</taxon>
        <taxon>Actinomycetota</taxon>
        <taxon>Actinomycetes</taxon>
        <taxon>Streptosporangiales</taxon>
        <taxon>Streptosporangiaceae</taxon>
        <taxon>Nonomuraea</taxon>
    </lineage>
</organism>
<sequence>MIKDILAVIGGFVVAAWVLFIAGAWLDHRRAQHRRRKADRLAAKAQARAIESSPDGVDDRVWDLYIREQGLTSIKAPKEWRR</sequence>
<gene>
    <name evidence="2" type="ORF">HNR40_006825</name>
</gene>
<dbReference type="EMBL" id="JACHIN010000010">
    <property type="protein sequence ID" value="MBB5081330.1"/>
    <property type="molecule type" value="Genomic_DNA"/>
</dbReference>
<reference evidence="2 3" key="1">
    <citation type="submission" date="2020-08" db="EMBL/GenBank/DDBJ databases">
        <title>Genomic Encyclopedia of Type Strains, Phase IV (KMG-IV): sequencing the most valuable type-strain genomes for metagenomic binning, comparative biology and taxonomic classification.</title>
        <authorList>
            <person name="Goeker M."/>
        </authorList>
    </citation>
    <scope>NUCLEOTIDE SEQUENCE [LARGE SCALE GENOMIC DNA]</scope>
    <source>
        <strain evidence="2 3">DSM 45385</strain>
    </source>
</reference>
<evidence type="ECO:0000313" key="2">
    <source>
        <dbReference type="EMBL" id="MBB5081330.1"/>
    </source>
</evidence>
<keyword evidence="1" id="KW-0472">Membrane</keyword>
<dbReference type="Proteomes" id="UP000568380">
    <property type="component" value="Unassembled WGS sequence"/>
</dbReference>
<evidence type="ECO:0000313" key="3">
    <source>
        <dbReference type="Proteomes" id="UP000568380"/>
    </source>
</evidence>
<name>A0A7W8A866_9ACTN</name>
<comment type="caution">
    <text evidence="2">The sequence shown here is derived from an EMBL/GenBank/DDBJ whole genome shotgun (WGS) entry which is preliminary data.</text>
</comment>
<dbReference type="AlphaFoldDB" id="A0A7W8A866"/>
<evidence type="ECO:0000256" key="1">
    <source>
        <dbReference type="SAM" id="Phobius"/>
    </source>
</evidence>
<feature type="transmembrane region" description="Helical" evidence="1">
    <location>
        <begin position="6"/>
        <end position="26"/>
    </location>
</feature>
<protein>
    <submittedName>
        <fullName evidence="2">Uncharacterized protein</fullName>
    </submittedName>
</protein>
<dbReference type="RefSeq" id="WP_184968598.1">
    <property type="nucleotide sequence ID" value="NZ_JACHIN010000010.1"/>
</dbReference>
<accession>A0A7W8A866</accession>